<proteinExistence type="predicted"/>
<reference evidence="1" key="2">
    <citation type="submission" date="2021-04" db="EMBL/GenBank/DDBJ databases">
        <authorList>
            <person name="Gilroy R."/>
        </authorList>
    </citation>
    <scope>NUCLEOTIDE SEQUENCE</scope>
    <source>
        <strain evidence="1">ChiSjej5B23-15282</strain>
    </source>
</reference>
<evidence type="ECO:0000313" key="2">
    <source>
        <dbReference type="Proteomes" id="UP000824243"/>
    </source>
</evidence>
<accession>A0A9D1VUY9</accession>
<name>A0A9D1VUY9_9FIRM</name>
<dbReference type="EMBL" id="DXFA01000006">
    <property type="protein sequence ID" value="HIX47444.1"/>
    <property type="molecule type" value="Genomic_DNA"/>
</dbReference>
<evidence type="ECO:0000313" key="1">
    <source>
        <dbReference type="EMBL" id="HIX47444.1"/>
    </source>
</evidence>
<reference evidence="1" key="1">
    <citation type="journal article" date="2021" name="PeerJ">
        <title>Extensive microbial diversity within the chicken gut microbiome revealed by metagenomics and culture.</title>
        <authorList>
            <person name="Gilroy R."/>
            <person name="Ravi A."/>
            <person name="Getino M."/>
            <person name="Pursley I."/>
            <person name="Horton D.L."/>
            <person name="Alikhan N.F."/>
            <person name="Baker D."/>
            <person name="Gharbi K."/>
            <person name="Hall N."/>
            <person name="Watson M."/>
            <person name="Adriaenssens E.M."/>
            <person name="Foster-Nyarko E."/>
            <person name="Jarju S."/>
            <person name="Secka A."/>
            <person name="Antonio M."/>
            <person name="Oren A."/>
            <person name="Chaudhuri R.R."/>
            <person name="La Ragione R."/>
            <person name="Hildebrand F."/>
            <person name="Pallen M.J."/>
        </authorList>
    </citation>
    <scope>NUCLEOTIDE SEQUENCE</scope>
    <source>
        <strain evidence="1">ChiSjej5B23-15282</strain>
    </source>
</reference>
<protein>
    <submittedName>
        <fullName evidence="1">Uncharacterized protein</fullName>
    </submittedName>
</protein>
<sequence>MTLISLGFTSAMRCIGETGSTDCCMSIINDIIVAYDFEIDVNDHVIPLFAGEHCGNVSTPFFQYKEYVFAWGGA</sequence>
<gene>
    <name evidence="1" type="ORF">H9981_00230</name>
</gene>
<organism evidence="1 2">
    <name type="scientific">Candidatus Mediterraneibacter caccavium</name>
    <dbReference type="NCBI Taxonomy" id="2838661"/>
    <lineage>
        <taxon>Bacteria</taxon>
        <taxon>Bacillati</taxon>
        <taxon>Bacillota</taxon>
        <taxon>Clostridia</taxon>
        <taxon>Lachnospirales</taxon>
        <taxon>Lachnospiraceae</taxon>
        <taxon>Mediterraneibacter</taxon>
    </lineage>
</organism>
<comment type="caution">
    <text evidence="1">The sequence shown here is derived from an EMBL/GenBank/DDBJ whole genome shotgun (WGS) entry which is preliminary data.</text>
</comment>
<dbReference type="AlphaFoldDB" id="A0A9D1VUY9"/>
<dbReference type="Proteomes" id="UP000824243">
    <property type="component" value="Unassembled WGS sequence"/>
</dbReference>